<comment type="caution">
    <text evidence="2">The sequence shown here is derived from an EMBL/GenBank/DDBJ whole genome shotgun (WGS) entry which is preliminary data.</text>
</comment>
<dbReference type="PANTHER" id="PTHR30154">
    <property type="entry name" value="LEUCINE-RESPONSIVE REGULATORY PROTEIN"/>
    <property type="match status" value="1"/>
</dbReference>
<dbReference type="SUPFAM" id="SSF54909">
    <property type="entry name" value="Dimeric alpha+beta barrel"/>
    <property type="match status" value="1"/>
</dbReference>
<feature type="domain" description="Transcription regulator AsnC/Lrp ligand binding" evidence="1">
    <location>
        <begin position="25"/>
        <end position="93"/>
    </location>
</feature>
<sequence length="109" mass="12108">MGVIQGYTPIVDYDAAGYDVTAVMHLKVEGNALGEITETLRDHSQMMSVYEVTGDYDIIAIGKFKDTDDMNDRIKVLVTDPDIKQSNTSIVLNSVAENEQFELETESDD</sequence>
<dbReference type="GO" id="GO:0005829">
    <property type="term" value="C:cytosol"/>
    <property type="evidence" value="ECO:0007669"/>
    <property type="project" value="TreeGrafter"/>
</dbReference>
<protein>
    <submittedName>
        <fullName evidence="2">AsnC family transcriptional regulator</fullName>
    </submittedName>
</protein>
<dbReference type="InterPro" id="IPR011008">
    <property type="entry name" value="Dimeric_a/b-barrel"/>
</dbReference>
<gene>
    <name evidence="2" type="ORF">C491_13722</name>
</gene>
<evidence type="ECO:0000259" key="1">
    <source>
        <dbReference type="Pfam" id="PF01037"/>
    </source>
</evidence>
<dbReference type="Gene3D" id="3.30.70.920">
    <property type="match status" value="1"/>
</dbReference>
<dbReference type="PANTHER" id="PTHR30154:SF34">
    <property type="entry name" value="TRANSCRIPTIONAL REGULATOR AZLB"/>
    <property type="match status" value="1"/>
</dbReference>
<organism evidence="2 3">
    <name type="scientific">Natronococcus amylolyticus DSM 10524</name>
    <dbReference type="NCBI Taxonomy" id="1227497"/>
    <lineage>
        <taxon>Archaea</taxon>
        <taxon>Methanobacteriati</taxon>
        <taxon>Methanobacteriota</taxon>
        <taxon>Stenosarchaea group</taxon>
        <taxon>Halobacteria</taxon>
        <taxon>Halobacteriales</taxon>
        <taxon>Natrialbaceae</taxon>
        <taxon>Natronococcus</taxon>
    </lineage>
</organism>
<proteinExistence type="predicted"/>
<keyword evidence="3" id="KW-1185">Reference proteome</keyword>
<dbReference type="EMBL" id="AOIB01000028">
    <property type="protein sequence ID" value="ELY56014.1"/>
    <property type="molecule type" value="Genomic_DNA"/>
</dbReference>
<dbReference type="InterPro" id="IPR019887">
    <property type="entry name" value="Tscrpt_reg_AsnC/Lrp_C"/>
</dbReference>
<dbReference type="PATRIC" id="fig|1227497.3.peg.2806"/>
<dbReference type="InterPro" id="IPR019888">
    <property type="entry name" value="Tscrpt_reg_AsnC-like"/>
</dbReference>
<dbReference type="GO" id="GO:0043200">
    <property type="term" value="P:response to amino acid"/>
    <property type="evidence" value="ECO:0007669"/>
    <property type="project" value="TreeGrafter"/>
</dbReference>
<dbReference type="Pfam" id="PF01037">
    <property type="entry name" value="AsnC_trans_reg"/>
    <property type="match status" value="1"/>
</dbReference>
<evidence type="ECO:0000313" key="3">
    <source>
        <dbReference type="Proteomes" id="UP000011688"/>
    </source>
</evidence>
<dbReference type="GO" id="GO:0043565">
    <property type="term" value="F:sequence-specific DNA binding"/>
    <property type="evidence" value="ECO:0007669"/>
    <property type="project" value="TreeGrafter"/>
</dbReference>
<dbReference type="SMART" id="SM00344">
    <property type="entry name" value="HTH_ASNC"/>
    <property type="match status" value="1"/>
</dbReference>
<dbReference type="AlphaFoldDB" id="L9X2Q5"/>
<evidence type="ECO:0000313" key="2">
    <source>
        <dbReference type="EMBL" id="ELY56014.1"/>
    </source>
</evidence>
<name>L9X2Q5_9EURY</name>
<dbReference type="STRING" id="1227497.C491_13722"/>
<reference evidence="2 3" key="1">
    <citation type="journal article" date="2014" name="PLoS Genet.">
        <title>Phylogenetically driven sequencing of extremely halophilic archaea reveals strategies for static and dynamic osmo-response.</title>
        <authorList>
            <person name="Becker E.A."/>
            <person name="Seitzer P.M."/>
            <person name="Tritt A."/>
            <person name="Larsen D."/>
            <person name="Krusor M."/>
            <person name="Yao A.I."/>
            <person name="Wu D."/>
            <person name="Madern D."/>
            <person name="Eisen J.A."/>
            <person name="Darling A.E."/>
            <person name="Facciotti M.T."/>
        </authorList>
    </citation>
    <scope>NUCLEOTIDE SEQUENCE [LARGE SCALE GENOMIC DNA]</scope>
    <source>
        <strain evidence="2 3">DSM 10524</strain>
    </source>
</reference>
<accession>L9X2Q5</accession>
<dbReference type="Proteomes" id="UP000011688">
    <property type="component" value="Unassembled WGS sequence"/>
</dbReference>
<dbReference type="eggNOG" id="arCOG01580">
    <property type="taxonomic scope" value="Archaea"/>
</dbReference>